<dbReference type="InterPro" id="IPR014729">
    <property type="entry name" value="Rossmann-like_a/b/a_fold"/>
</dbReference>
<evidence type="ECO:0008006" key="3">
    <source>
        <dbReference type="Google" id="ProtNLM"/>
    </source>
</evidence>
<gene>
    <name evidence="1" type="ORF">KVT40_000599</name>
</gene>
<reference evidence="1" key="1">
    <citation type="submission" date="2021-07" db="EMBL/GenBank/DDBJ databases">
        <title>Elsinoe batatas strain:CRI-CJ2 Genome sequencing and assembly.</title>
        <authorList>
            <person name="Huang L."/>
        </authorList>
    </citation>
    <scope>NUCLEOTIDE SEQUENCE</scope>
    <source>
        <strain evidence="1">CRI-CJ2</strain>
    </source>
</reference>
<evidence type="ECO:0000313" key="1">
    <source>
        <dbReference type="EMBL" id="KAG8631459.1"/>
    </source>
</evidence>
<dbReference type="EMBL" id="JAESVG020000001">
    <property type="protein sequence ID" value="KAG8631459.1"/>
    <property type="molecule type" value="Genomic_DNA"/>
</dbReference>
<dbReference type="InterPro" id="IPR051599">
    <property type="entry name" value="Cell_Envelope_Assoc"/>
</dbReference>
<keyword evidence="2" id="KW-1185">Reference proteome</keyword>
<protein>
    <recommendedName>
        <fullName evidence="3">DUF218 domain-containing protein</fullName>
    </recommendedName>
</protein>
<evidence type="ECO:0000313" key="2">
    <source>
        <dbReference type="Proteomes" id="UP000809789"/>
    </source>
</evidence>
<dbReference type="Gene3D" id="3.40.50.620">
    <property type="entry name" value="HUPs"/>
    <property type="match status" value="1"/>
</dbReference>
<accession>A0A8K0L819</accession>
<dbReference type="Gene3D" id="1.10.3620.10">
    <property type="entry name" value="YdcF like domain"/>
    <property type="match status" value="1"/>
</dbReference>
<dbReference type="Proteomes" id="UP000809789">
    <property type="component" value="Unassembled WGS sequence"/>
</dbReference>
<dbReference type="AlphaFoldDB" id="A0A8K0L819"/>
<dbReference type="PANTHER" id="PTHR30336">
    <property type="entry name" value="INNER MEMBRANE PROTEIN, PROBABLE PERMEASE"/>
    <property type="match status" value="1"/>
</dbReference>
<dbReference type="GO" id="GO:0005886">
    <property type="term" value="C:plasma membrane"/>
    <property type="evidence" value="ECO:0007669"/>
    <property type="project" value="TreeGrafter"/>
</dbReference>
<dbReference type="OrthoDB" id="17725at2759"/>
<comment type="caution">
    <text evidence="1">The sequence shown here is derived from an EMBL/GenBank/DDBJ whole genome shotgun (WGS) entry which is preliminary data.</text>
</comment>
<sequence length="269" mass="29381">MSSPDSVRLAEDINLLAGYLAESEVHDLAAHNPVDCIVICASQVLAQPDVLFRALESNPTLTKTVVVAGGIGHSTQAIYDAVATHPVYHVLAEQVSGLPEALVLGLVLKHFFDLEKIESQGCRVLYETLSTNCGANASEVRRVLEIAHVSTPQSYIIVQDPTMLRRTIASFNKVYDDVDQPPRFAGCPIFVPIVVPAGKGISYSGLPLPSNQLWPLQRYKELLAGEIPRLRDDNEVYGPLGKGFIAHVDIPEDVQVAGVRLRRHVGYLR</sequence>
<dbReference type="PANTHER" id="PTHR30336:SF20">
    <property type="entry name" value="DUF218 DOMAIN-CONTAINING PROTEIN"/>
    <property type="match status" value="1"/>
</dbReference>
<organism evidence="1 2">
    <name type="scientific">Elsinoe batatas</name>
    <dbReference type="NCBI Taxonomy" id="2601811"/>
    <lineage>
        <taxon>Eukaryota</taxon>
        <taxon>Fungi</taxon>
        <taxon>Dikarya</taxon>
        <taxon>Ascomycota</taxon>
        <taxon>Pezizomycotina</taxon>
        <taxon>Dothideomycetes</taxon>
        <taxon>Dothideomycetidae</taxon>
        <taxon>Myriangiales</taxon>
        <taxon>Elsinoaceae</taxon>
        <taxon>Elsinoe</taxon>
    </lineage>
</organism>
<name>A0A8K0L819_9PEZI</name>
<proteinExistence type="predicted"/>